<dbReference type="EMBL" id="CP035707">
    <property type="protein sequence ID" value="QEM99327.1"/>
    <property type="molecule type" value="Genomic_DNA"/>
</dbReference>
<dbReference type="AlphaFoldDB" id="A0A5C1PVA0"/>
<evidence type="ECO:0000313" key="3">
    <source>
        <dbReference type="Proteomes" id="UP000323522"/>
    </source>
</evidence>
<gene>
    <name evidence="1" type="ORF">ABIC99_003933</name>
    <name evidence="2" type="ORF">EWH46_00155</name>
</gene>
<organism evidence="2 3">
    <name type="scientific">Sphaerotilus sulfidivorans</name>
    <dbReference type="NCBI Taxonomy" id="639200"/>
    <lineage>
        <taxon>Bacteria</taxon>
        <taxon>Pseudomonadati</taxon>
        <taxon>Pseudomonadota</taxon>
        <taxon>Betaproteobacteria</taxon>
        <taxon>Burkholderiales</taxon>
        <taxon>Sphaerotilaceae</taxon>
        <taxon>Sphaerotilus</taxon>
    </lineage>
</organism>
<dbReference type="RefSeq" id="WP_149501960.1">
    <property type="nucleotide sequence ID" value="NZ_CP035707.1"/>
</dbReference>
<evidence type="ECO:0000313" key="1">
    <source>
        <dbReference type="EMBL" id="MET3606098.1"/>
    </source>
</evidence>
<evidence type="ECO:0000313" key="4">
    <source>
        <dbReference type="Proteomes" id="UP001549111"/>
    </source>
</evidence>
<keyword evidence="2" id="KW-0614">Plasmid</keyword>
<protein>
    <submittedName>
        <fullName evidence="2">Uncharacterized protein</fullName>
    </submittedName>
</protein>
<dbReference type="Proteomes" id="UP000323522">
    <property type="component" value="Plasmid pSna507_unt13"/>
</dbReference>
<sequence>MPWEKFKVKSRGASKLLNMTTNEIVDCSYERGTVSTGKSDVFGGYYIKINTDDFEVTAHDPSYSETYTVALKECNEKLKRLGFLLLAAGNSADYSESAMSGGSGYGYSREMGGKVDILAHVAQARQGTL</sequence>
<reference evidence="1 4" key="2">
    <citation type="submission" date="2024-06" db="EMBL/GenBank/DDBJ databases">
        <title>Genomic Encyclopedia of Type Strains, Phase IV (KMG-IV): sequencing the most valuable type-strain genomes for metagenomic binning, comparative biology and taxonomic classification.</title>
        <authorList>
            <person name="Goeker M."/>
        </authorList>
    </citation>
    <scope>NUCLEOTIDE SEQUENCE [LARGE SCALE GENOMIC DNA]</scope>
    <source>
        <strain evidence="1 4">D-501</strain>
    </source>
</reference>
<accession>A0A5C1PVA0</accession>
<dbReference type="Proteomes" id="UP001549111">
    <property type="component" value="Unassembled WGS sequence"/>
</dbReference>
<dbReference type="KEGG" id="snn:EWH46_00155"/>
<geneLocation type="plasmid" evidence="2">
    <name>pSna507_unt13</name>
</geneLocation>
<reference evidence="2 3" key="1">
    <citation type="submission" date="2019-02" db="EMBL/GenBank/DDBJ databases">
        <title>Complete Genome Sequence and Methylome Analysis of Sphaerotilus natans subsp. sulfidivorans D-507.</title>
        <authorList>
            <person name="Fomenkov A."/>
            <person name="Gridneva E."/>
            <person name="Smolyakov D."/>
            <person name="Dubinina G."/>
            <person name="Vincze T."/>
            <person name="Grabovich M."/>
            <person name="Roberts R.J."/>
        </authorList>
    </citation>
    <scope>NUCLEOTIDE SEQUENCE [LARGE SCALE GENOMIC DNA]</scope>
    <source>
        <strain evidence="2 3">D-507</strain>
        <plasmid evidence="2">pSna507_unt13</plasmid>
        <plasmid evidence="3">psna507_unt13</plasmid>
    </source>
</reference>
<name>A0A5C1PVA0_9BURK</name>
<keyword evidence="4" id="KW-1185">Reference proteome</keyword>
<evidence type="ECO:0000313" key="2">
    <source>
        <dbReference type="EMBL" id="QEM99327.1"/>
    </source>
</evidence>
<geneLocation type="plasmid" evidence="3">
    <name>psna507_unt13</name>
</geneLocation>
<proteinExistence type="predicted"/>
<dbReference type="EMBL" id="JBEPLS010000035">
    <property type="protein sequence ID" value="MET3606098.1"/>
    <property type="molecule type" value="Genomic_DNA"/>
</dbReference>